<dbReference type="EMBL" id="VJMH01007217">
    <property type="protein sequence ID" value="KAF0685137.1"/>
    <property type="molecule type" value="Genomic_DNA"/>
</dbReference>
<dbReference type="EMBL" id="CAADRA010007243">
    <property type="protein sequence ID" value="VFT99558.1"/>
    <property type="molecule type" value="Genomic_DNA"/>
</dbReference>
<evidence type="ECO:0000256" key="2">
    <source>
        <dbReference type="SAM" id="Phobius"/>
    </source>
</evidence>
<dbReference type="AlphaFoldDB" id="A0A485LMW5"/>
<feature type="compositionally biased region" description="Basic and acidic residues" evidence="1">
    <location>
        <begin position="196"/>
        <end position="208"/>
    </location>
</feature>
<organism evidence="4 5">
    <name type="scientific">Aphanomyces stellatus</name>
    <dbReference type="NCBI Taxonomy" id="120398"/>
    <lineage>
        <taxon>Eukaryota</taxon>
        <taxon>Sar</taxon>
        <taxon>Stramenopiles</taxon>
        <taxon>Oomycota</taxon>
        <taxon>Saprolegniomycetes</taxon>
        <taxon>Saprolegniales</taxon>
        <taxon>Verrucalvaceae</taxon>
        <taxon>Aphanomyces</taxon>
    </lineage>
</organism>
<feature type="region of interest" description="Disordered" evidence="1">
    <location>
        <begin position="193"/>
        <end position="215"/>
    </location>
</feature>
<name>A0A485LMW5_9STRA</name>
<accession>A0A485LMW5</accession>
<evidence type="ECO:0000256" key="1">
    <source>
        <dbReference type="SAM" id="MobiDB-lite"/>
    </source>
</evidence>
<feature type="transmembrane region" description="Helical" evidence="2">
    <location>
        <begin position="12"/>
        <end position="29"/>
    </location>
</feature>
<feature type="region of interest" description="Disordered" evidence="1">
    <location>
        <begin position="66"/>
        <end position="99"/>
    </location>
</feature>
<sequence>MRRETKLVEGMTIMACFNLAVAFGNAYTWRYRKSRQRPAGPSHGESERRRIDNVAERRCFMGRCGRTETGTASRDQGNRRRGDGEHPESAGGLVVGHGGDGDAAHEVGANGIGLTTTCCAIKEGFGIWYVVDDCRIGLVTHGIHVCKMNNSIDEERMTNTKTALRVPNFEAERDTQQRKSAWQINVRIMAGTGHSTPHEWRTHDRNGFDMDPSSL</sequence>
<evidence type="ECO:0000313" key="5">
    <source>
        <dbReference type="Proteomes" id="UP000332933"/>
    </source>
</evidence>
<feature type="compositionally biased region" description="Basic and acidic residues" evidence="1">
    <location>
        <begin position="76"/>
        <end position="88"/>
    </location>
</feature>
<keyword evidence="5" id="KW-1185">Reference proteome</keyword>
<dbReference type="Proteomes" id="UP000332933">
    <property type="component" value="Unassembled WGS sequence"/>
</dbReference>
<evidence type="ECO:0000313" key="4">
    <source>
        <dbReference type="EMBL" id="VFT99558.1"/>
    </source>
</evidence>
<reference evidence="3" key="2">
    <citation type="submission" date="2019-06" db="EMBL/GenBank/DDBJ databases">
        <title>Genomics analysis of Aphanomyces spp. identifies a new class of oomycete effector associated with host adaptation.</title>
        <authorList>
            <person name="Gaulin E."/>
        </authorList>
    </citation>
    <scope>NUCLEOTIDE SEQUENCE</scope>
    <source>
        <strain evidence="3">CBS 578.67</strain>
    </source>
</reference>
<keyword evidence="2" id="KW-0472">Membrane</keyword>
<evidence type="ECO:0000313" key="3">
    <source>
        <dbReference type="EMBL" id="KAF0685137.1"/>
    </source>
</evidence>
<protein>
    <submittedName>
        <fullName evidence="4">Aste57867_22908 protein</fullName>
    </submittedName>
</protein>
<gene>
    <name evidence="4" type="primary">Aste57867_22908</name>
    <name evidence="3" type="ORF">As57867_022837</name>
    <name evidence="4" type="ORF">ASTE57867_22908</name>
</gene>
<keyword evidence="2" id="KW-1133">Transmembrane helix</keyword>
<proteinExistence type="predicted"/>
<reference evidence="4 5" key="1">
    <citation type="submission" date="2019-03" db="EMBL/GenBank/DDBJ databases">
        <authorList>
            <person name="Gaulin E."/>
            <person name="Dumas B."/>
        </authorList>
    </citation>
    <scope>NUCLEOTIDE SEQUENCE [LARGE SCALE GENOMIC DNA]</scope>
    <source>
        <strain evidence="4">CBS 568.67</strain>
    </source>
</reference>
<keyword evidence="2" id="KW-0812">Transmembrane</keyword>